<dbReference type="AlphaFoldDB" id="G3BFL8"/>
<feature type="compositionally biased region" description="Low complexity" evidence="1">
    <location>
        <begin position="33"/>
        <end position="44"/>
    </location>
</feature>
<accession>G3BFL8</accession>
<evidence type="ECO:0000256" key="1">
    <source>
        <dbReference type="SAM" id="MobiDB-lite"/>
    </source>
</evidence>
<organism evidence="3">
    <name type="scientific">Candida tenuis (strain ATCC 10573 / BCRC 21748 / CBS 615 / JCM 9827 / NBRC 10315 / NRRL Y-1498 / VKM Y-70)</name>
    <name type="common">Yeast</name>
    <name type="synonym">Yamadazyma tenuis</name>
    <dbReference type="NCBI Taxonomy" id="590646"/>
    <lineage>
        <taxon>Eukaryota</taxon>
        <taxon>Fungi</taxon>
        <taxon>Dikarya</taxon>
        <taxon>Ascomycota</taxon>
        <taxon>Saccharomycotina</taxon>
        <taxon>Pichiomycetes</taxon>
        <taxon>Debaryomycetaceae</taxon>
        <taxon>Yamadazyma</taxon>
    </lineage>
</organism>
<dbReference type="HOGENOM" id="CLU_2385924_0_0_1"/>
<reference evidence="2 3" key="1">
    <citation type="journal article" date="2011" name="Proc. Natl. Acad. Sci. U.S.A.">
        <title>Comparative genomics of xylose-fermenting fungi for enhanced biofuel production.</title>
        <authorList>
            <person name="Wohlbach D.J."/>
            <person name="Kuo A."/>
            <person name="Sato T.K."/>
            <person name="Potts K.M."/>
            <person name="Salamov A.A."/>
            <person name="LaButti K.M."/>
            <person name="Sun H."/>
            <person name="Clum A."/>
            <person name="Pangilinan J.L."/>
            <person name="Lindquist E.A."/>
            <person name="Lucas S."/>
            <person name="Lapidus A."/>
            <person name="Jin M."/>
            <person name="Gunawan C."/>
            <person name="Balan V."/>
            <person name="Dale B.E."/>
            <person name="Jeffries T.W."/>
            <person name="Zinkel R."/>
            <person name="Barry K.W."/>
            <person name="Grigoriev I.V."/>
            <person name="Gasch A.P."/>
        </authorList>
    </citation>
    <scope>NUCLEOTIDE SEQUENCE [LARGE SCALE GENOMIC DNA]</scope>
    <source>
        <strain evidence="3">ATCC 10573 / BCRC 21748 / CBS 615 / JCM 9827 / NBRC 10315 / NRRL Y-1498 / VKM Y-70</strain>
    </source>
</reference>
<evidence type="ECO:0000313" key="3">
    <source>
        <dbReference type="Proteomes" id="UP000000707"/>
    </source>
</evidence>
<feature type="region of interest" description="Disordered" evidence="1">
    <location>
        <begin position="1"/>
        <end position="94"/>
    </location>
</feature>
<protein>
    <submittedName>
        <fullName evidence="2">Uncharacterized protein</fullName>
    </submittedName>
</protein>
<name>G3BFL8_CANTC</name>
<keyword evidence="3" id="KW-1185">Reference proteome</keyword>
<dbReference type="Proteomes" id="UP000000707">
    <property type="component" value="Unassembled WGS sequence"/>
</dbReference>
<sequence>MVSDTRGSQSHPSAIPTTNGQQQGNPMDVYTFNNRNNSSSSSESLGTSAQLPFNTPPLRTPVTMDGKGYFPTTNQNAPIIKGRGGYQKRSKKHM</sequence>
<evidence type="ECO:0000313" key="2">
    <source>
        <dbReference type="EMBL" id="EGV60049.1"/>
    </source>
</evidence>
<proteinExistence type="predicted"/>
<feature type="compositionally biased region" description="Polar residues" evidence="1">
    <location>
        <begin position="1"/>
        <end position="25"/>
    </location>
</feature>
<gene>
    <name evidence="2" type="ORF">CANTEDRAFT_116074</name>
</gene>
<dbReference type="OrthoDB" id="6022054at2759"/>
<dbReference type="EMBL" id="GL996528">
    <property type="protein sequence ID" value="EGV60049.1"/>
    <property type="molecule type" value="Genomic_DNA"/>
</dbReference>